<comment type="caution">
    <text evidence="7">The sequence shown here is derived from an EMBL/GenBank/DDBJ whole genome shotgun (WGS) entry which is preliminary data.</text>
</comment>
<evidence type="ECO:0000313" key="8">
    <source>
        <dbReference type="Proteomes" id="UP000738325"/>
    </source>
</evidence>
<dbReference type="SUPFAM" id="SSF50630">
    <property type="entry name" value="Acid proteases"/>
    <property type="match status" value="1"/>
</dbReference>
<dbReference type="InterPro" id="IPR034164">
    <property type="entry name" value="Pepsin-like_dom"/>
</dbReference>
<keyword evidence="2 5" id="KW-0064">Aspartyl protease</keyword>
<comment type="similarity">
    <text evidence="1 5">Belongs to the peptidase A1 family.</text>
</comment>
<reference evidence="7" key="1">
    <citation type="journal article" date="2020" name="Fungal Divers.">
        <title>Resolving the Mortierellaceae phylogeny through synthesis of multi-gene phylogenetics and phylogenomics.</title>
        <authorList>
            <person name="Vandepol N."/>
            <person name="Liber J."/>
            <person name="Desiro A."/>
            <person name="Na H."/>
            <person name="Kennedy M."/>
            <person name="Barry K."/>
            <person name="Grigoriev I.V."/>
            <person name="Miller A.N."/>
            <person name="O'Donnell K."/>
            <person name="Stajich J.E."/>
            <person name="Bonito G."/>
        </authorList>
    </citation>
    <scope>NUCLEOTIDE SEQUENCE</scope>
    <source>
        <strain evidence="7">REB-010B</strain>
    </source>
</reference>
<organism evidence="7 8">
    <name type="scientific">Dissophora globulifera</name>
    <dbReference type="NCBI Taxonomy" id="979702"/>
    <lineage>
        <taxon>Eukaryota</taxon>
        <taxon>Fungi</taxon>
        <taxon>Fungi incertae sedis</taxon>
        <taxon>Mucoromycota</taxon>
        <taxon>Mortierellomycotina</taxon>
        <taxon>Mortierellomycetes</taxon>
        <taxon>Mortierellales</taxon>
        <taxon>Mortierellaceae</taxon>
        <taxon>Dissophora</taxon>
    </lineage>
</organism>
<dbReference type="EMBL" id="JAAAIP010000889">
    <property type="protein sequence ID" value="KAG0311709.1"/>
    <property type="molecule type" value="Genomic_DNA"/>
</dbReference>
<dbReference type="InterPro" id="IPR001461">
    <property type="entry name" value="Aspartic_peptidase_A1"/>
</dbReference>
<gene>
    <name evidence="7" type="ORF">BGZ99_009958</name>
</gene>
<dbReference type="AlphaFoldDB" id="A0A9P6UMP9"/>
<evidence type="ECO:0000313" key="7">
    <source>
        <dbReference type="EMBL" id="KAG0311709.1"/>
    </source>
</evidence>
<evidence type="ECO:0000256" key="5">
    <source>
        <dbReference type="RuleBase" id="RU000454"/>
    </source>
</evidence>
<evidence type="ECO:0000256" key="3">
    <source>
        <dbReference type="PIRSR" id="PIRSR601461-1"/>
    </source>
</evidence>
<sequence>MGYKDIFGGTKLTQSASVNSQGAIVNVPMPQAFQNDISGYELVPMQGHVKHDLRNPAALTNRYLQKRDLSSTPLTNMVGDMAYSLELGLGTPVQTFRVMIDTGSPITWVIGTNCKGSKCESITDRFNPVASTSSNDRGSPFSINYVDGSHVSGEYYGETYTLGTLKFDGIIGAGSEYDTSTLPPAVDGLLGLWFTTFWQSLLNLDFFEVPFLNILGNSTNTILTDKVIGIWLEHQNSPDGIPANTSAGGEITFGGVNPARYTGDITYINCVGAAFGYPWSIPVGGITVDGQSIDVGVNTMAMIDTGTSLMLVPEKVSDAINSAIPGAQKDNVYSVFDFGTNADSGGRIGFGQLSNADFSDSGDSGNGTPGSHNSATSLLSLSLSVSATPILVGIAAVAAFIL</sequence>
<keyword evidence="5" id="KW-0645">Protease</keyword>
<feature type="active site" evidence="3">
    <location>
        <position position="304"/>
    </location>
</feature>
<feature type="domain" description="Peptidase A1" evidence="6">
    <location>
        <begin position="83"/>
        <end position="402"/>
    </location>
</feature>
<keyword evidence="8" id="KW-1185">Reference proteome</keyword>
<proteinExistence type="inferred from homology"/>
<evidence type="ECO:0000256" key="4">
    <source>
        <dbReference type="PIRSR" id="PIRSR601461-2"/>
    </source>
</evidence>
<name>A0A9P6UMP9_9FUNG</name>
<dbReference type="CDD" id="cd05471">
    <property type="entry name" value="pepsin_like"/>
    <property type="match status" value="1"/>
</dbReference>
<dbReference type="PANTHER" id="PTHR47966">
    <property type="entry name" value="BETA-SITE APP-CLEAVING ENZYME, ISOFORM A-RELATED"/>
    <property type="match status" value="1"/>
</dbReference>
<feature type="active site" evidence="3">
    <location>
        <position position="101"/>
    </location>
</feature>
<dbReference type="Proteomes" id="UP000738325">
    <property type="component" value="Unassembled WGS sequence"/>
</dbReference>
<dbReference type="PROSITE" id="PS00141">
    <property type="entry name" value="ASP_PROTEASE"/>
    <property type="match status" value="1"/>
</dbReference>
<evidence type="ECO:0000256" key="1">
    <source>
        <dbReference type="ARBA" id="ARBA00007447"/>
    </source>
</evidence>
<dbReference type="PRINTS" id="PR00792">
    <property type="entry name" value="PEPSIN"/>
</dbReference>
<dbReference type="Pfam" id="PF00026">
    <property type="entry name" value="Asp"/>
    <property type="match status" value="1"/>
</dbReference>
<feature type="disulfide bond" evidence="4">
    <location>
        <begin position="114"/>
        <end position="119"/>
    </location>
</feature>
<dbReference type="PANTHER" id="PTHR47966:SF51">
    <property type="entry name" value="BETA-SITE APP-CLEAVING ENZYME, ISOFORM A-RELATED"/>
    <property type="match status" value="1"/>
</dbReference>
<protein>
    <recommendedName>
        <fullName evidence="6">Peptidase A1 domain-containing protein</fullName>
    </recommendedName>
</protein>
<dbReference type="Gene3D" id="2.40.70.10">
    <property type="entry name" value="Acid Proteases"/>
    <property type="match status" value="2"/>
</dbReference>
<evidence type="ECO:0000259" key="6">
    <source>
        <dbReference type="PROSITE" id="PS51767"/>
    </source>
</evidence>
<dbReference type="InterPro" id="IPR033121">
    <property type="entry name" value="PEPTIDASE_A1"/>
</dbReference>
<dbReference type="GO" id="GO:0004190">
    <property type="term" value="F:aspartic-type endopeptidase activity"/>
    <property type="evidence" value="ECO:0007669"/>
    <property type="project" value="UniProtKB-KW"/>
</dbReference>
<dbReference type="GO" id="GO:0006508">
    <property type="term" value="P:proteolysis"/>
    <property type="evidence" value="ECO:0007669"/>
    <property type="project" value="UniProtKB-KW"/>
</dbReference>
<accession>A0A9P6UMP9</accession>
<dbReference type="OrthoDB" id="771136at2759"/>
<keyword evidence="4" id="KW-1015">Disulfide bond</keyword>
<dbReference type="PROSITE" id="PS51767">
    <property type="entry name" value="PEPTIDASE_A1"/>
    <property type="match status" value="1"/>
</dbReference>
<dbReference type="InterPro" id="IPR021109">
    <property type="entry name" value="Peptidase_aspartic_dom_sf"/>
</dbReference>
<dbReference type="InterPro" id="IPR001969">
    <property type="entry name" value="Aspartic_peptidase_AS"/>
</dbReference>
<keyword evidence="5" id="KW-0378">Hydrolase</keyword>
<evidence type="ECO:0000256" key="2">
    <source>
        <dbReference type="ARBA" id="ARBA00022750"/>
    </source>
</evidence>